<dbReference type="Gene3D" id="2.40.170.20">
    <property type="entry name" value="TonB-dependent receptor, beta-barrel domain"/>
    <property type="match status" value="1"/>
</dbReference>
<dbReference type="InterPro" id="IPR039426">
    <property type="entry name" value="TonB-dep_rcpt-like"/>
</dbReference>
<organism evidence="9 10">
    <name type="scientific">Mariniphaga sediminis</name>
    <dbReference type="NCBI Taxonomy" id="1628158"/>
    <lineage>
        <taxon>Bacteria</taxon>
        <taxon>Pseudomonadati</taxon>
        <taxon>Bacteroidota</taxon>
        <taxon>Bacteroidia</taxon>
        <taxon>Marinilabiliales</taxon>
        <taxon>Prolixibacteraceae</taxon>
        <taxon>Mariniphaga</taxon>
    </lineage>
</organism>
<dbReference type="PROSITE" id="PS52016">
    <property type="entry name" value="TONB_DEPENDENT_REC_3"/>
    <property type="match status" value="1"/>
</dbReference>
<comment type="similarity">
    <text evidence="7">Belongs to the TonB-dependent receptor family.</text>
</comment>
<dbReference type="Gene3D" id="2.170.130.10">
    <property type="entry name" value="TonB-dependent receptor, plug domain"/>
    <property type="match status" value="1"/>
</dbReference>
<keyword evidence="6 7" id="KW-0998">Cell outer membrane</keyword>
<dbReference type="SUPFAM" id="SSF49464">
    <property type="entry name" value="Carboxypeptidase regulatory domain-like"/>
    <property type="match status" value="1"/>
</dbReference>
<dbReference type="NCBIfam" id="TIGR04056">
    <property type="entry name" value="OMP_RagA_SusC"/>
    <property type="match status" value="1"/>
</dbReference>
<dbReference type="GO" id="GO:0009279">
    <property type="term" value="C:cell outer membrane"/>
    <property type="evidence" value="ECO:0007669"/>
    <property type="project" value="UniProtKB-SubCell"/>
</dbReference>
<evidence type="ECO:0000256" key="6">
    <source>
        <dbReference type="ARBA" id="ARBA00023237"/>
    </source>
</evidence>
<evidence type="ECO:0000256" key="5">
    <source>
        <dbReference type="ARBA" id="ARBA00023136"/>
    </source>
</evidence>
<protein>
    <submittedName>
        <fullName evidence="9">SusC/RagA family TonB-linked outer membrane protein</fullName>
    </submittedName>
</protein>
<reference evidence="9 10" key="1">
    <citation type="journal article" date="2015" name="Int. J. Syst. Evol. Microbiol.">
        <title>Mariniphaga sediminis sp. nov., isolated from coastal sediment.</title>
        <authorList>
            <person name="Wang F.Q."/>
            <person name="Shen Q.Y."/>
            <person name="Chen G.J."/>
            <person name="Du Z.J."/>
        </authorList>
    </citation>
    <scope>NUCLEOTIDE SEQUENCE [LARGE SCALE GENOMIC DNA]</scope>
    <source>
        <strain evidence="9 10">SY21</strain>
    </source>
</reference>
<evidence type="ECO:0000313" key="10">
    <source>
        <dbReference type="Proteomes" id="UP000266441"/>
    </source>
</evidence>
<dbReference type="Pfam" id="PF13715">
    <property type="entry name" value="CarbopepD_reg_2"/>
    <property type="match status" value="1"/>
</dbReference>
<keyword evidence="2 7" id="KW-0813">Transport</keyword>
<dbReference type="Pfam" id="PF07715">
    <property type="entry name" value="Plug"/>
    <property type="match status" value="1"/>
</dbReference>
<dbReference type="InterPro" id="IPR011662">
    <property type="entry name" value="Secretin/TonB_short_N"/>
</dbReference>
<keyword evidence="4 7" id="KW-0812">Transmembrane</keyword>
<evidence type="ECO:0000259" key="8">
    <source>
        <dbReference type="SMART" id="SM00965"/>
    </source>
</evidence>
<gene>
    <name evidence="9" type="ORF">D1164_05605</name>
</gene>
<keyword evidence="5 7" id="KW-0472">Membrane</keyword>
<evidence type="ECO:0000313" key="9">
    <source>
        <dbReference type="EMBL" id="RIH66381.1"/>
    </source>
</evidence>
<dbReference type="NCBIfam" id="TIGR04057">
    <property type="entry name" value="SusC_RagA_signa"/>
    <property type="match status" value="1"/>
</dbReference>
<evidence type="ECO:0000256" key="1">
    <source>
        <dbReference type="ARBA" id="ARBA00004571"/>
    </source>
</evidence>
<dbReference type="FunFam" id="2.60.40.1120:FF:000003">
    <property type="entry name" value="Outer membrane protein Omp121"/>
    <property type="match status" value="1"/>
</dbReference>
<dbReference type="InterPro" id="IPR023997">
    <property type="entry name" value="TonB-dep_OMP_SusC/RagA_CS"/>
</dbReference>
<proteinExistence type="inferred from homology"/>
<dbReference type="InterPro" id="IPR012910">
    <property type="entry name" value="Plug_dom"/>
</dbReference>
<dbReference type="InterPro" id="IPR023996">
    <property type="entry name" value="TonB-dep_OMP_SusC/RagA"/>
</dbReference>
<evidence type="ECO:0000256" key="3">
    <source>
        <dbReference type="ARBA" id="ARBA00022452"/>
    </source>
</evidence>
<evidence type="ECO:0000256" key="2">
    <source>
        <dbReference type="ARBA" id="ARBA00022448"/>
    </source>
</evidence>
<dbReference type="InterPro" id="IPR037066">
    <property type="entry name" value="Plug_dom_sf"/>
</dbReference>
<dbReference type="EMBL" id="QWET01000003">
    <property type="protein sequence ID" value="RIH66381.1"/>
    <property type="molecule type" value="Genomic_DNA"/>
</dbReference>
<dbReference type="InterPro" id="IPR036942">
    <property type="entry name" value="Beta-barrel_TonB_sf"/>
</dbReference>
<dbReference type="InterPro" id="IPR008969">
    <property type="entry name" value="CarboxyPept-like_regulatory"/>
</dbReference>
<accession>A0A399D6N6</accession>
<evidence type="ECO:0000256" key="7">
    <source>
        <dbReference type="PROSITE-ProRule" id="PRU01360"/>
    </source>
</evidence>
<comment type="subcellular location">
    <subcellularLocation>
        <location evidence="1 7">Cell outer membrane</location>
        <topology evidence="1 7">Multi-pass membrane protein</topology>
    </subcellularLocation>
</comment>
<dbReference type="Gene3D" id="2.60.40.1120">
    <property type="entry name" value="Carboxypeptidase-like, regulatory domain"/>
    <property type="match status" value="1"/>
</dbReference>
<dbReference type="SMART" id="SM00965">
    <property type="entry name" value="STN"/>
    <property type="match status" value="1"/>
</dbReference>
<dbReference type="Proteomes" id="UP000266441">
    <property type="component" value="Unassembled WGS sequence"/>
</dbReference>
<dbReference type="AlphaFoldDB" id="A0A399D6N6"/>
<comment type="caution">
    <text evidence="9">The sequence shown here is derived from an EMBL/GenBank/DDBJ whole genome shotgun (WGS) entry which is preliminary data.</text>
</comment>
<dbReference type="Pfam" id="PF07660">
    <property type="entry name" value="STN"/>
    <property type="match status" value="1"/>
</dbReference>
<feature type="domain" description="Secretin/TonB short N-terminal" evidence="8">
    <location>
        <begin position="90"/>
        <end position="141"/>
    </location>
</feature>
<name>A0A399D6N6_9BACT</name>
<sequence length="1236" mass="137638">MPERDSINNQFINLKACKFMKILCSNWPVLKKLWAAKMFRSMRLTLYAVLLAVVQSYALSGYAQATRLNLNMENTTIKQVLLEIENMSKFRFLYNSKMVDVERDVSVDFRNITIDKALDKLFDGVNVEYRIVDRQVVLFSTDAPIYDSGFVQQQQRVVSGTVTDESGQPLPGVTVVVKGTPQGTVTNGDGEYSITNVPRDAILVFSFVGMRTQEIEVANRSTVNVTMIEDVIGLEDVVVTALGITREKKSLGYSVGEVSGNELNETPQGNLLNAVAGKAAGVQVSQMYGLAGSSVNMIIRGASSLNTKNQPLFVIDGVPVTNGINNNYKDVDMGNAISDLNTEDIESMSILKGPSAAALYGSRAGNGVVLITTKSGRGAKKGIGVSFNSSYILDNPYHFVPFQSTFASGKAGAHNLGEQENESWGAILDGTFPDSYQWDKSLLNNNGTSLQPLVAYPNRQQDFYQNGFSQSNNVAFEGNYDKANFRVSIGNLINEGILPNTDYSRKTIGVNGSYNLADNLKVSAAINISEAGSDNRQNISTGRRDPSRSALEMGVQVNILDLKDYWLEGQENIQQRKSKPKQNNPYFNVYENLTGFKRNQTMAKLQLDWEIFKDLNFMVRYLTNVYNQRNEAKVAWSDYDNNRGAYSIQRTFAKEENWEAMFTYDKNIVEGLNLTANLGGNLRYDYNDAISNEASQLVLPGLFTISNGVPGTVSYSSYWGEKAVNSVFGAVSVGYQNMIYLDLTARNDWSSTLPKDNRSYFYPSASLSLLANEILQLPSWINLAKIRSGYAQVGNDVGAYALAQYYATTSDWGDAKRMFMPGTLRNPELKPEIATSKEIGLDLSLFDGRVYLDATYYMVDNKNQVLSISIPNESGATAKQINAGLVRGRGWDISLNTDLIRKRDFSASLGLTLTRNRTKIVELAEGISYYQFGSVGQVRLRSYVGDDIGDIYAYPYLKVEDESSQYYGYPIIAANGRTQLDNREESIEKVGNFNHNFLVGIQPVIKYKNFSVFANFDWRSGGEFYSRSMEFFKNNGWLEETFSGVNYDMDKDIVQQIKDNPDAYFNLWVGGRTGDYGGFPWPDGATQNSRSYIDKISGETVYINDASFIPGVREDGAGGYIENLGGQGTVWLTPFDANKYSTRYYGGNNIYSATYVKLRELSVTYKFPQQLVRKANLSNVALSLIAQNVFTWTKAKIPVDPELAFKSSGSSWIQGAEYYNVTPWSRSFGVKLNVEF</sequence>
<evidence type="ECO:0000256" key="4">
    <source>
        <dbReference type="ARBA" id="ARBA00022692"/>
    </source>
</evidence>
<dbReference type="SUPFAM" id="SSF56935">
    <property type="entry name" value="Porins"/>
    <property type="match status" value="1"/>
</dbReference>
<keyword evidence="10" id="KW-1185">Reference proteome</keyword>
<keyword evidence="3 7" id="KW-1134">Transmembrane beta strand</keyword>